<protein>
    <submittedName>
        <fullName evidence="2">Uncharacterized protein</fullName>
    </submittedName>
</protein>
<accession>A0ABN3LMM9</accession>
<sequence length="78" mass="8258">MRVQGAWSPLEHIYARSGLYSPVPVVRAKPLVTAGGVSSLTRPRGAEGAAPAGRRDGLPGAGGPRQHRSRPEPRLNRP</sequence>
<comment type="caution">
    <text evidence="2">The sequence shown here is derived from an EMBL/GenBank/DDBJ whole genome shotgun (WGS) entry which is preliminary data.</text>
</comment>
<feature type="region of interest" description="Disordered" evidence="1">
    <location>
        <begin position="34"/>
        <end position="78"/>
    </location>
</feature>
<proteinExistence type="predicted"/>
<dbReference type="EMBL" id="BAAASR010000009">
    <property type="protein sequence ID" value="GAA2487001.1"/>
    <property type="molecule type" value="Genomic_DNA"/>
</dbReference>
<name>A0ABN3LMM9_9ACTN</name>
<feature type="compositionally biased region" description="Low complexity" evidence="1">
    <location>
        <begin position="42"/>
        <end position="52"/>
    </location>
</feature>
<feature type="compositionally biased region" description="Basic and acidic residues" evidence="1">
    <location>
        <begin position="69"/>
        <end position="78"/>
    </location>
</feature>
<evidence type="ECO:0000313" key="2">
    <source>
        <dbReference type="EMBL" id="GAA2487001.1"/>
    </source>
</evidence>
<dbReference type="Proteomes" id="UP001499942">
    <property type="component" value="Unassembled WGS sequence"/>
</dbReference>
<reference evidence="2 3" key="1">
    <citation type="journal article" date="2019" name="Int. J. Syst. Evol. Microbiol.">
        <title>The Global Catalogue of Microorganisms (GCM) 10K type strain sequencing project: providing services to taxonomists for standard genome sequencing and annotation.</title>
        <authorList>
            <consortium name="The Broad Institute Genomics Platform"/>
            <consortium name="The Broad Institute Genome Sequencing Center for Infectious Disease"/>
            <person name="Wu L."/>
            <person name="Ma J."/>
        </authorList>
    </citation>
    <scope>NUCLEOTIDE SEQUENCE [LARGE SCALE GENOMIC DNA]</scope>
    <source>
        <strain evidence="2 3">JCM 5062</strain>
    </source>
</reference>
<gene>
    <name evidence="2" type="ORF">GCM10010393_17660</name>
</gene>
<organism evidence="2 3">
    <name type="scientific">Streptomyces gobitricini</name>
    <dbReference type="NCBI Taxonomy" id="68211"/>
    <lineage>
        <taxon>Bacteria</taxon>
        <taxon>Bacillati</taxon>
        <taxon>Actinomycetota</taxon>
        <taxon>Actinomycetes</taxon>
        <taxon>Kitasatosporales</taxon>
        <taxon>Streptomycetaceae</taxon>
        <taxon>Streptomyces</taxon>
    </lineage>
</organism>
<evidence type="ECO:0000256" key="1">
    <source>
        <dbReference type="SAM" id="MobiDB-lite"/>
    </source>
</evidence>
<keyword evidence="3" id="KW-1185">Reference proteome</keyword>
<evidence type="ECO:0000313" key="3">
    <source>
        <dbReference type="Proteomes" id="UP001499942"/>
    </source>
</evidence>